<evidence type="ECO:0000256" key="4">
    <source>
        <dbReference type="ARBA" id="ARBA00022692"/>
    </source>
</evidence>
<evidence type="ECO:0000256" key="3">
    <source>
        <dbReference type="ARBA" id="ARBA00022547"/>
    </source>
</evidence>
<evidence type="ECO:0000256" key="2">
    <source>
        <dbReference type="ARBA" id="ARBA00022448"/>
    </source>
</evidence>
<dbReference type="EMBL" id="VDCH01000025">
    <property type="protein sequence ID" value="TNJ38201.1"/>
    <property type="molecule type" value="Genomic_DNA"/>
</dbReference>
<protein>
    <recommendedName>
        <fullName evidence="14">ATP synthase subunit b</fullName>
    </recommendedName>
    <alternativeName>
        <fullName evidence="14">ATP synthase F(0) sector subunit b</fullName>
    </alternativeName>
    <alternativeName>
        <fullName evidence="14">ATPase subunit I</fullName>
    </alternativeName>
    <alternativeName>
        <fullName evidence="14">F-type ATPase subunit b</fullName>
        <shortName evidence="14">F-ATPase subunit b</shortName>
    </alternativeName>
</protein>
<keyword evidence="17" id="KW-1185">Reference proteome</keyword>
<evidence type="ECO:0000313" key="16">
    <source>
        <dbReference type="EMBL" id="TNJ38201.1"/>
    </source>
</evidence>
<keyword evidence="14" id="KW-1003">Cell membrane</keyword>
<keyword evidence="6 14" id="KW-1133">Transmembrane helix</keyword>
<dbReference type="Proteomes" id="UP000308271">
    <property type="component" value="Unassembled WGS sequence"/>
</dbReference>
<comment type="caution">
    <text evidence="16">The sequence shown here is derived from an EMBL/GenBank/DDBJ whole genome shotgun (WGS) entry which is preliminary data.</text>
</comment>
<dbReference type="CDD" id="cd06503">
    <property type="entry name" value="ATP-synt_Fo_b"/>
    <property type="match status" value="1"/>
</dbReference>
<dbReference type="GO" id="GO:0045259">
    <property type="term" value="C:proton-transporting ATP synthase complex"/>
    <property type="evidence" value="ECO:0007669"/>
    <property type="project" value="UniProtKB-KW"/>
</dbReference>
<dbReference type="InterPro" id="IPR002146">
    <property type="entry name" value="ATP_synth_b/b'su_bac/chlpt"/>
</dbReference>
<comment type="subcellular location">
    <subcellularLocation>
        <location evidence="14">Cell membrane</location>
        <topology evidence="14">Single-pass membrane protein</topology>
    </subcellularLocation>
    <subcellularLocation>
        <location evidence="13">Endomembrane system</location>
        <topology evidence="13">Single-pass membrane protein</topology>
    </subcellularLocation>
</comment>
<name>A0A5C4S667_CHLTI</name>
<evidence type="ECO:0000256" key="1">
    <source>
        <dbReference type="ARBA" id="ARBA00005513"/>
    </source>
</evidence>
<keyword evidence="15" id="KW-0175">Coiled coil</keyword>
<keyword evidence="8 14" id="KW-0472">Membrane</keyword>
<keyword evidence="7 14" id="KW-0406">Ion transport</keyword>
<dbReference type="GO" id="GO:0046933">
    <property type="term" value="F:proton-transporting ATP synthase activity, rotational mechanism"/>
    <property type="evidence" value="ECO:0007669"/>
    <property type="project" value="UniProtKB-UniRule"/>
</dbReference>
<gene>
    <name evidence="14" type="primary">atpF</name>
    <name evidence="16" type="ORF">FGF66_10200</name>
</gene>
<dbReference type="InterPro" id="IPR050059">
    <property type="entry name" value="ATP_synthase_B_chain"/>
</dbReference>
<comment type="function">
    <text evidence="11">Component of the F(0) channel, it forms part of the peripheral stalk, linking F(1) to F(0). The b'-subunit is a diverged and duplicated form of b found in plants and photosynthetic bacteria.</text>
</comment>
<keyword evidence="3 14" id="KW-0138">CF(0)</keyword>
<dbReference type="HAMAP" id="MF_01398">
    <property type="entry name" value="ATP_synth_b_bprime"/>
    <property type="match status" value="1"/>
</dbReference>
<dbReference type="InterPro" id="IPR017707">
    <property type="entry name" value="Alt_ATP_synth_F0_bsu"/>
</dbReference>
<dbReference type="Pfam" id="PF00430">
    <property type="entry name" value="ATP-synt_B"/>
    <property type="match status" value="1"/>
</dbReference>
<dbReference type="GO" id="GO:0005886">
    <property type="term" value="C:plasma membrane"/>
    <property type="evidence" value="ECO:0007669"/>
    <property type="project" value="UniProtKB-SubCell"/>
</dbReference>
<evidence type="ECO:0000256" key="8">
    <source>
        <dbReference type="ARBA" id="ARBA00023136"/>
    </source>
</evidence>
<evidence type="ECO:0000256" key="7">
    <source>
        <dbReference type="ARBA" id="ARBA00023065"/>
    </source>
</evidence>
<proteinExistence type="inferred from homology"/>
<evidence type="ECO:0000256" key="9">
    <source>
        <dbReference type="ARBA" id="ARBA00023310"/>
    </source>
</evidence>
<dbReference type="GO" id="GO:0012505">
    <property type="term" value="C:endomembrane system"/>
    <property type="evidence" value="ECO:0007669"/>
    <property type="project" value="UniProtKB-SubCell"/>
</dbReference>
<keyword evidence="4 14" id="KW-0812">Transmembrane</keyword>
<dbReference type="GO" id="GO:0046961">
    <property type="term" value="F:proton-transporting ATPase activity, rotational mechanism"/>
    <property type="evidence" value="ECO:0007669"/>
    <property type="project" value="TreeGrafter"/>
</dbReference>
<keyword evidence="2 14" id="KW-0813">Transport</keyword>
<accession>A0A5C4S667</accession>
<dbReference type="PANTHER" id="PTHR33445:SF2">
    <property type="entry name" value="ATP SYNTHASE SUBUNIT B', CHLOROPLASTIC"/>
    <property type="match status" value="1"/>
</dbReference>
<evidence type="ECO:0000313" key="17">
    <source>
        <dbReference type="Proteomes" id="UP000308271"/>
    </source>
</evidence>
<comment type="subunit">
    <text evidence="14">F-type ATPases have 2 components, F(1) - the catalytic core - and F(0) - the membrane proton channel. F(1) has five subunits: alpha(3), beta(3), gamma(1), delta(1), epsilon(1). F(0) has three main subunits: a(1), b(2) and c(10-14). The alpha and beta chains form an alternating ring which encloses part of the gamma chain. F(1) is attached to F(0) by a central stalk formed by the gamma and epsilon chains, while a peripheral stalk is formed by the delta and b chains.</text>
</comment>
<organism evidence="16 17">
    <name type="scientific">Chlorobaculum thiosulfatiphilum</name>
    <name type="common">Chlorobium limicola f.sp. thiosulfatophilum</name>
    <dbReference type="NCBI Taxonomy" id="115852"/>
    <lineage>
        <taxon>Bacteria</taxon>
        <taxon>Pseudomonadati</taxon>
        <taxon>Chlorobiota</taxon>
        <taxon>Chlorobiia</taxon>
        <taxon>Chlorobiales</taxon>
        <taxon>Chlorobiaceae</taxon>
        <taxon>Chlorobaculum</taxon>
    </lineage>
</organism>
<evidence type="ECO:0000256" key="6">
    <source>
        <dbReference type="ARBA" id="ARBA00022989"/>
    </source>
</evidence>
<evidence type="ECO:0000256" key="14">
    <source>
        <dbReference type="HAMAP-Rule" id="MF_01398"/>
    </source>
</evidence>
<evidence type="ECO:0000256" key="13">
    <source>
        <dbReference type="ARBA" id="ARBA00037847"/>
    </source>
</evidence>
<keyword evidence="9 14" id="KW-0066">ATP synthesis</keyword>
<feature type="coiled-coil region" evidence="15">
    <location>
        <begin position="52"/>
        <end position="124"/>
    </location>
</feature>
<comment type="similarity">
    <text evidence="1 14">Belongs to the ATPase B chain family.</text>
</comment>
<evidence type="ECO:0000256" key="12">
    <source>
        <dbReference type="ARBA" id="ARBA00026054"/>
    </source>
</evidence>
<dbReference type="NCBIfam" id="TIGR03321">
    <property type="entry name" value="alt_F1F0_F0_B"/>
    <property type="match status" value="1"/>
</dbReference>
<dbReference type="RefSeq" id="WP_139457538.1">
    <property type="nucleotide sequence ID" value="NZ_VDCH01000025.1"/>
</dbReference>
<dbReference type="AlphaFoldDB" id="A0A5C4S667"/>
<sequence>MLIDWFTVAAQLVNFLILLWLLKRFLYQPVLKALDKREKKIAAELEHAAGVEAQAAREKAEWQKKNDEFETQRQLMLKQATDEAGTRRGELLDTARQEYETLHSKLLETLKREQEEREAETERRVSAEIFSVAQKLLTELADESLEARIIDKFCRKLEAGGDGIAGQFTGEDGTPKQAVVRSTFPLTPEQREKVTGTIEKLIGSDAPLSFEISDKSGCGIELCVDGLCVSWHFQAALDALKRSAEAYREGGAEGEATNAR</sequence>
<dbReference type="PANTHER" id="PTHR33445">
    <property type="entry name" value="ATP SYNTHASE SUBUNIT B', CHLOROPLASTIC"/>
    <property type="match status" value="1"/>
</dbReference>
<evidence type="ECO:0000256" key="10">
    <source>
        <dbReference type="ARBA" id="ARBA00025198"/>
    </source>
</evidence>
<feature type="transmembrane region" description="Helical" evidence="14">
    <location>
        <begin position="6"/>
        <end position="22"/>
    </location>
</feature>
<reference evidence="16 17" key="1">
    <citation type="submission" date="2019-05" db="EMBL/GenBank/DDBJ databases">
        <title>Draft Whole-Genome sequence of the green sulfur bacterium Chlorobaculum thiosulfatiphilum DSM 249.</title>
        <authorList>
            <person name="Meyer T.E."/>
            <person name="Kyndt J.A."/>
        </authorList>
    </citation>
    <scope>NUCLEOTIDE SEQUENCE [LARGE SCALE GENOMIC DNA]</scope>
    <source>
        <strain evidence="16 17">DSM 249</strain>
    </source>
</reference>
<evidence type="ECO:0000256" key="11">
    <source>
        <dbReference type="ARBA" id="ARBA00025614"/>
    </source>
</evidence>
<evidence type="ECO:0000256" key="15">
    <source>
        <dbReference type="SAM" id="Coils"/>
    </source>
</evidence>
<dbReference type="OrthoDB" id="282095at2"/>
<keyword evidence="5 14" id="KW-0375">Hydrogen ion transport</keyword>
<comment type="subunit">
    <text evidence="12">F-type ATPases have 2 components, F(1) - the catalytic core - and F(0) - the membrane proton channel. F(1) has five subunits: alpha(3), beta(3), gamma(1), delta(1), epsilon(1). F(0) has four main subunits: a(1), b(2) and c(10-14). The alpha and beta chains form an alternating ring which encloses part of the gamma chain. F(1) is attached to F(0) by a central stalk formed by the gamma and epsilon chains, while a peripheral stalk is formed by the delta and b chains.</text>
</comment>
<comment type="function">
    <text evidence="10 14">F(1)F(0) ATP synthase produces ATP from ADP in the presence of a proton or sodium gradient. F-type ATPases consist of two structural domains, F(1) containing the extramembraneous catalytic core and F(0) containing the membrane proton channel, linked together by a central stalk and a peripheral stalk. During catalysis, ATP synthesis in the catalytic domain of F(1) is coupled via a rotary mechanism of the central stalk subunits to proton translocation.</text>
</comment>
<evidence type="ECO:0000256" key="5">
    <source>
        <dbReference type="ARBA" id="ARBA00022781"/>
    </source>
</evidence>